<dbReference type="RefSeq" id="WP_169739718.1">
    <property type="nucleotide sequence ID" value="NZ_BSTI01000024.1"/>
</dbReference>
<evidence type="ECO:0008006" key="6">
    <source>
        <dbReference type="Google" id="ProtNLM"/>
    </source>
</evidence>
<dbReference type="AlphaFoldDB" id="A0A9W6VJC2"/>
<name>A0A9W6VJC2_9PSEU</name>
<dbReference type="Pfam" id="PF13517">
    <property type="entry name" value="FG-GAP_3"/>
    <property type="match status" value="3"/>
</dbReference>
<organism evidence="4 5">
    <name type="scientific">Amycolatopsis taiwanensis</name>
    <dbReference type="NCBI Taxonomy" id="342230"/>
    <lineage>
        <taxon>Bacteria</taxon>
        <taxon>Bacillati</taxon>
        <taxon>Actinomycetota</taxon>
        <taxon>Actinomycetes</taxon>
        <taxon>Pseudonocardiales</taxon>
        <taxon>Pseudonocardiaceae</taxon>
        <taxon>Amycolatopsis</taxon>
    </lineage>
</organism>
<dbReference type="PANTHER" id="PTHR46580">
    <property type="entry name" value="SENSOR KINASE-RELATED"/>
    <property type="match status" value="1"/>
</dbReference>
<dbReference type="Gene3D" id="2.30.30.100">
    <property type="match status" value="3"/>
</dbReference>
<proteinExistence type="predicted"/>
<evidence type="ECO:0000313" key="4">
    <source>
        <dbReference type="EMBL" id="GLY70565.1"/>
    </source>
</evidence>
<evidence type="ECO:0000313" key="5">
    <source>
        <dbReference type="Proteomes" id="UP001165136"/>
    </source>
</evidence>
<evidence type="ECO:0000256" key="1">
    <source>
        <dbReference type="ARBA" id="ARBA00022729"/>
    </source>
</evidence>
<evidence type="ECO:0000256" key="2">
    <source>
        <dbReference type="SAM" id="MobiDB-lite"/>
    </source>
</evidence>
<feature type="chain" id="PRO_5040958851" description="VCBS repeat-containing protein" evidence="3">
    <location>
        <begin position="30"/>
        <end position="412"/>
    </location>
</feature>
<gene>
    <name evidence="4" type="ORF">Atai01_71840</name>
</gene>
<keyword evidence="5" id="KW-1185">Reference proteome</keyword>
<dbReference type="EMBL" id="BSTI01000024">
    <property type="protein sequence ID" value="GLY70565.1"/>
    <property type="molecule type" value="Genomic_DNA"/>
</dbReference>
<evidence type="ECO:0000256" key="3">
    <source>
        <dbReference type="SAM" id="SignalP"/>
    </source>
</evidence>
<sequence>MIKRRDIWKWSAPLTVAALTATVITSAQATETGSAGGGAPVIGSPAKVDFADPVEFKAGKRSWSVAYADFDGDGKIDAATANGGNSLSVFKGNGDGTFTARTDYATPKMPYFLTFDLTTADFNGDGKPDIAVSGGNPIGNVGIYLNKGDGTFADPLPVPVGYGPNQVAAADLNHDGKADLITANNFAANVSVRLGHGNGTFGPERRFSVGPGPQGIAIADVNGDHVPDILTGNFGRIEDSLTVLIGRGDGTFADQRSYAAGESVNDVAVADFNRDGIPDVVVGEFVNNRISVLLGRRHGGFGPPQTYATGTGLNELTVADFNNDGVPDVVTTVSPDSNRDPSAPPPSDPKGAGVSVLLGKGNGTFAPNTFYSMAGTVAAVKAADVNNDGKTDLLGANLADESLVVWVNKGTQ</sequence>
<dbReference type="Proteomes" id="UP001165136">
    <property type="component" value="Unassembled WGS sequence"/>
</dbReference>
<keyword evidence="1 3" id="KW-0732">Signal</keyword>
<accession>A0A9W6VJC2</accession>
<dbReference type="InterPro" id="IPR013517">
    <property type="entry name" value="FG-GAP"/>
</dbReference>
<reference evidence="4" key="1">
    <citation type="submission" date="2023-03" db="EMBL/GenBank/DDBJ databases">
        <title>Amycolatopsis taiwanensis NBRC 103393.</title>
        <authorList>
            <person name="Ichikawa N."/>
            <person name="Sato H."/>
            <person name="Tonouchi N."/>
        </authorList>
    </citation>
    <scope>NUCLEOTIDE SEQUENCE</scope>
    <source>
        <strain evidence="4">NBRC 103393</strain>
    </source>
</reference>
<protein>
    <recommendedName>
        <fullName evidence="6">VCBS repeat-containing protein</fullName>
    </recommendedName>
</protein>
<dbReference type="InterPro" id="IPR028994">
    <property type="entry name" value="Integrin_alpha_N"/>
</dbReference>
<dbReference type="Gene3D" id="2.40.128.340">
    <property type="match status" value="1"/>
</dbReference>
<feature type="signal peptide" evidence="3">
    <location>
        <begin position="1"/>
        <end position="29"/>
    </location>
</feature>
<comment type="caution">
    <text evidence="4">The sequence shown here is derived from an EMBL/GenBank/DDBJ whole genome shotgun (WGS) entry which is preliminary data.</text>
</comment>
<feature type="region of interest" description="Disordered" evidence="2">
    <location>
        <begin position="333"/>
        <end position="355"/>
    </location>
</feature>
<dbReference type="SUPFAM" id="SSF69318">
    <property type="entry name" value="Integrin alpha N-terminal domain"/>
    <property type="match status" value="1"/>
</dbReference>